<dbReference type="PROSITE" id="PS00086">
    <property type="entry name" value="CYTOCHROME_P450"/>
    <property type="match status" value="1"/>
</dbReference>
<gene>
    <name evidence="6" type="ORF">LRS13_06100</name>
</gene>
<dbReference type="PANTHER" id="PTHR24305:SF166">
    <property type="entry name" value="CYTOCHROME P450 12A4, MITOCHONDRIAL-RELATED"/>
    <property type="match status" value="1"/>
</dbReference>
<comment type="cofactor">
    <cofactor evidence="1">
        <name>heme</name>
        <dbReference type="ChEBI" id="CHEBI:30413"/>
    </cofactor>
</comment>
<dbReference type="PRINTS" id="PR00385">
    <property type="entry name" value="P450"/>
</dbReference>
<evidence type="ECO:0000256" key="1">
    <source>
        <dbReference type="ARBA" id="ARBA00001971"/>
    </source>
</evidence>
<dbReference type="InterPro" id="IPR017972">
    <property type="entry name" value="Cyt_P450_CS"/>
</dbReference>
<dbReference type="Pfam" id="PF00067">
    <property type="entry name" value="p450"/>
    <property type="match status" value="1"/>
</dbReference>
<dbReference type="Proteomes" id="UP001058860">
    <property type="component" value="Chromosome"/>
</dbReference>
<dbReference type="EMBL" id="CP088295">
    <property type="protein sequence ID" value="UUY05098.1"/>
    <property type="molecule type" value="Genomic_DNA"/>
</dbReference>
<evidence type="ECO:0000256" key="2">
    <source>
        <dbReference type="ARBA" id="ARBA00010617"/>
    </source>
</evidence>
<keyword evidence="4 5" id="KW-0408">Iron</keyword>
<evidence type="ECO:0000313" key="7">
    <source>
        <dbReference type="Proteomes" id="UP001058860"/>
    </source>
</evidence>
<dbReference type="InterPro" id="IPR050121">
    <property type="entry name" value="Cytochrome_P450_monoxygenase"/>
</dbReference>
<dbReference type="InterPro" id="IPR001128">
    <property type="entry name" value="Cyt_P450"/>
</dbReference>
<accession>A0ABY5PK88</accession>
<proteinExistence type="inferred from homology"/>
<keyword evidence="5" id="KW-0560">Oxidoreductase</keyword>
<comment type="similarity">
    <text evidence="2 5">Belongs to the cytochrome P450 family.</text>
</comment>
<protein>
    <submittedName>
        <fullName evidence="6">Cytochrome P450</fullName>
    </submittedName>
</protein>
<evidence type="ECO:0000313" key="6">
    <source>
        <dbReference type="EMBL" id="UUY05098.1"/>
    </source>
</evidence>
<evidence type="ECO:0000256" key="4">
    <source>
        <dbReference type="ARBA" id="ARBA00023004"/>
    </source>
</evidence>
<organism evidence="6 7">
    <name type="scientific">Svornostia abyssi</name>
    <dbReference type="NCBI Taxonomy" id="2898438"/>
    <lineage>
        <taxon>Bacteria</taxon>
        <taxon>Bacillati</taxon>
        <taxon>Actinomycetota</taxon>
        <taxon>Thermoleophilia</taxon>
        <taxon>Solirubrobacterales</taxon>
        <taxon>Baekduiaceae</taxon>
        <taxon>Svornostia</taxon>
    </lineage>
</organism>
<evidence type="ECO:0000256" key="5">
    <source>
        <dbReference type="RuleBase" id="RU000461"/>
    </source>
</evidence>
<reference evidence="7" key="1">
    <citation type="submission" date="2021-11" db="EMBL/GenBank/DDBJ databases">
        <title>Cultivation dependent microbiological survey of springs from the worlds oldest radium mine currently devoted to the extraction of radon-saturated water.</title>
        <authorList>
            <person name="Kapinusova G."/>
            <person name="Smrhova T."/>
            <person name="Strejcek M."/>
            <person name="Suman J."/>
            <person name="Jani K."/>
            <person name="Pajer P."/>
            <person name="Uhlik O."/>
        </authorList>
    </citation>
    <scope>NUCLEOTIDE SEQUENCE [LARGE SCALE GENOMIC DNA]</scope>
    <source>
        <strain evidence="7">J379</strain>
    </source>
</reference>
<keyword evidence="3 5" id="KW-0479">Metal-binding</keyword>
<sequence>MALTGPATSPAASPLARMRDDLRRQARQRRAGVPYPPGDTHGATRRIITLNRRPLHTLLDAYERHGPVFTLRMLRAEVVFALGPQANHEILVSQASNFLWREGFRDLIPLLGDGLLTIDGAFHRQSRKIMLPGFHRERIAGALGLMDGEIERAIAAWRPGAQLDLYHWTRELALRIAMRALFGLDPDRSRADLDAAEEFERALGFYGHDVLMQMLRGPGTPWRRMRGAREHLDRLIFGEIERRRRTGERGEDLLSLLLDAEDEDGNHLSDEHVRDEVMTLLFAGHDTTTATICFLVYELARAPHERALLRAERRTLPDAAPTFEQLAGGALPRLDMALDETLRLWPPAWIGPRRSVEATTVAGVPVPADTFINYVSWASHRLPDVWEDPHAFVPDRFSEERRKTIPKGAYVPFGGGSRTCIGMRFGQLEIKAIMARILRDFDVELEPGWKLRVSQTPTLGPRGGMPVRVQAAG</sequence>
<keyword evidence="7" id="KW-1185">Reference proteome</keyword>
<dbReference type="SUPFAM" id="SSF48264">
    <property type="entry name" value="Cytochrome P450"/>
    <property type="match status" value="1"/>
</dbReference>
<dbReference type="PRINTS" id="PR00465">
    <property type="entry name" value="EP450IV"/>
</dbReference>
<dbReference type="Gene3D" id="1.10.630.10">
    <property type="entry name" value="Cytochrome P450"/>
    <property type="match status" value="1"/>
</dbReference>
<evidence type="ECO:0000256" key="3">
    <source>
        <dbReference type="ARBA" id="ARBA00022723"/>
    </source>
</evidence>
<dbReference type="PANTHER" id="PTHR24305">
    <property type="entry name" value="CYTOCHROME P450"/>
    <property type="match status" value="1"/>
</dbReference>
<dbReference type="RefSeq" id="WP_353865566.1">
    <property type="nucleotide sequence ID" value="NZ_CP088295.1"/>
</dbReference>
<name>A0ABY5PK88_9ACTN</name>
<keyword evidence="5" id="KW-0503">Monooxygenase</keyword>
<keyword evidence="5" id="KW-0349">Heme</keyword>
<dbReference type="InterPro" id="IPR002403">
    <property type="entry name" value="Cyt_P450_E_grp-IV"/>
</dbReference>
<dbReference type="InterPro" id="IPR036396">
    <property type="entry name" value="Cyt_P450_sf"/>
</dbReference>